<evidence type="ECO:0000313" key="1">
    <source>
        <dbReference type="EMBL" id="CAJ0603448.1"/>
    </source>
</evidence>
<protein>
    <submittedName>
        <fullName evidence="1">Uncharacterized protein</fullName>
    </submittedName>
</protein>
<accession>A0AA36H3P3</accession>
<keyword evidence="2" id="KW-1185">Reference proteome</keyword>
<name>A0AA36H3P3_CYLNA</name>
<sequence length="182" mass="20924">MMLLVLLFVPAALAAEKATDHSVIAEKAENTIDREIFLLLKNIQKEVGDCLFRTKMSGYNARLNVGIMMALSNKTEQQRFCCECTTAIHIPVFKDRYYRRVLLGHNQPNTYKIAQRLLKDYTFAQNRDIVEVGCAQERFGLHSVFGLDKKVYCVFRPYRPGNDRGPIREGLGRRMLGTLRHI</sequence>
<gene>
    <name evidence="1" type="ORF">CYNAS_LOCUS15431</name>
</gene>
<dbReference type="Proteomes" id="UP001176961">
    <property type="component" value="Unassembled WGS sequence"/>
</dbReference>
<reference evidence="1" key="1">
    <citation type="submission" date="2023-07" db="EMBL/GenBank/DDBJ databases">
        <authorList>
            <consortium name="CYATHOMIX"/>
        </authorList>
    </citation>
    <scope>NUCLEOTIDE SEQUENCE</scope>
    <source>
        <strain evidence="1">N/A</strain>
    </source>
</reference>
<evidence type="ECO:0000313" key="2">
    <source>
        <dbReference type="Proteomes" id="UP001176961"/>
    </source>
</evidence>
<dbReference type="AlphaFoldDB" id="A0AA36H3P3"/>
<organism evidence="1 2">
    <name type="scientific">Cylicocyclus nassatus</name>
    <name type="common">Nematode worm</name>
    <dbReference type="NCBI Taxonomy" id="53992"/>
    <lineage>
        <taxon>Eukaryota</taxon>
        <taxon>Metazoa</taxon>
        <taxon>Ecdysozoa</taxon>
        <taxon>Nematoda</taxon>
        <taxon>Chromadorea</taxon>
        <taxon>Rhabditida</taxon>
        <taxon>Rhabditina</taxon>
        <taxon>Rhabditomorpha</taxon>
        <taxon>Strongyloidea</taxon>
        <taxon>Strongylidae</taxon>
        <taxon>Cylicocyclus</taxon>
    </lineage>
</organism>
<dbReference type="EMBL" id="CATQJL010000305">
    <property type="protein sequence ID" value="CAJ0603448.1"/>
    <property type="molecule type" value="Genomic_DNA"/>
</dbReference>
<comment type="caution">
    <text evidence="1">The sequence shown here is derived from an EMBL/GenBank/DDBJ whole genome shotgun (WGS) entry which is preliminary data.</text>
</comment>
<proteinExistence type="predicted"/>